<dbReference type="EMBL" id="CAJJDP010000067">
    <property type="protein sequence ID" value="CAD8177174.1"/>
    <property type="molecule type" value="Genomic_DNA"/>
</dbReference>
<name>A0A8S1VIV4_PAROT</name>
<accession>A0A8S1VIV4</accession>
<evidence type="ECO:0000313" key="1">
    <source>
        <dbReference type="EMBL" id="CAD8177174.1"/>
    </source>
</evidence>
<proteinExistence type="predicted"/>
<dbReference type="AlphaFoldDB" id="A0A8S1VIV4"/>
<evidence type="ECO:0000313" key="2">
    <source>
        <dbReference type="Proteomes" id="UP000683925"/>
    </source>
</evidence>
<keyword evidence="2" id="KW-1185">Reference proteome</keyword>
<dbReference type="Proteomes" id="UP000683925">
    <property type="component" value="Unassembled WGS sequence"/>
</dbReference>
<sequence>MHLHGQNLKFLFPERCTLGICQSTMLVKSNSIILHSQHLAQLDHYRLPFPLYCGQMEVLDAHPLLVLWLKMDHSQQNWVQIILSKIYSPG</sequence>
<organism evidence="1 2">
    <name type="scientific">Paramecium octaurelia</name>
    <dbReference type="NCBI Taxonomy" id="43137"/>
    <lineage>
        <taxon>Eukaryota</taxon>
        <taxon>Sar</taxon>
        <taxon>Alveolata</taxon>
        <taxon>Ciliophora</taxon>
        <taxon>Intramacronucleata</taxon>
        <taxon>Oligohymenophorea</taxon>
        <taxon>Peniculida</taxon>
        <taxon>Parameciidae</taxon>
        <taxon>Paramecium</taxon>
    </lineage>
</organism>
<reference evidence="1" key="1">
    <citation type="submission" date="2021-01" db="EMBL/GenBank/DDBJ databases">
        <authorList>
            <consortium name="Genoscope - CEA"/>
            <person name="William W."/>
        </authorList>
    </citation>
    <scope>NUCLEOTIDE SEQUENCE</scope>
</reference>
<comment type="caution">
    <text evidence="1">The sequence shown here is derived from an EMBL/GenBank/DDBJ whole genome shotgun (WGS) entry which is preliminary data.</text>
</comment>
<gene>
    <name evidence="1" type="ORF">POCTA_138.1.T0680167</name>
</gene>
<protein>
    <submittedName>
        <fullName evidence="1">Uncharacterized protein</fullName>
    </submittedName>
</protein>